<dbReference type="PANTHER" id="PTHR30329">
    <property type="entry name" value="STATOR ELEMENT OF FLAGELLAR MOTOR COMPLEX"/>
    <property type="match status" value="1"/>
</dbReference>
<dbReference type="CDD" id="cd07185">
    <property type="entry name" value="OmpA_C-like"/>
    <property type="match status" value="1"/>
</dbReference>
<proteinExistence type="predicted"/>
<keyword evidence="5 11" id="KW-0732">Signal</keyword>
<dbReference type="GO" id="GO:0015288">
    <property type="term" value="F:porin activity"/>
    <property type="evidence" value="ECO:0007669"/>
    <property type="project" value="UniProtKB-KW"/>
</dbReference>
<keyword evidence="8 10" id="KW-0472">Membrane</keyword>
<keyword evidence="4" id="KW-0812">Transmembrane</keyword>
<dbReference type="EMBL" id="LRQT01000056">
    <property type="protein sequence ID" value="KXA63581.1"/>
    <property type="molecule type" value="Genomic_DNA"/>
</dbReference>
<evidence type="ECO:0000256" key="7">
    <source>
        <dbReference type="ARBA" id="ARBA00023114"/>
    </source>
</evidence>
<keyword evidence="6" id="KW-0406">Ion transport</keyword>
<comment type="subcellular location">
    <subcellularLocation>
        <location evidence="1">Cell outer membrane</location>
        <topology evidence="1">Multi-pass membrane protein</topology>
    </subcellularLocation>
</comment>
<dbReference type="PANTHER" id="PTHR30329:SF21">
    <property type="entry name" value="LIPOPROTEIN YIAD-RELATED"/>
    <property type="match status" value="1"/>
</dbReference>
<organism evidence="13">
    <name type="scientific">Veillonella atypica</name>
    <dbReference type="NCBI Taxonomy" id="39777"/>
    <lineage>
        <taxon>Bacteria</taxon>
        <taxon>Bacillati</taxon>
        <taxon>Bacillota</taxon>
        <taxon>Negativicutes</taxon>
        <taxon>Veillonellales</taxon>
        <taxon>Veillonellaceae</taxon>
        <taxon>Veillonella</taxon>
    </lineage>
</organism>
<keyword evidence="9" id="KW-0998">Cell outer membrane</keyword>
<dbReference type="InterPro" id="IPR006665">
    <property type="entry name" value="OmpA-like"/>
</dbReference>
<dbReference type="SUPFAM" id="SSF56925">
    <property type="entry name" value="OMPA-like"/>
    <property type="match status" value="1"/>
</dbReference>
<evidence type="ECO:0000313" key="13">
    <source>
        <dbReference type="EMBL" id="KXA63581.1"/>
    </source>
</evidence>
<dbReference type="PROSITE" id="PS51123">
    <property type="entry name" value="OMPA_2"/>
    <property type="match status" value="1"/>
</dbReference>
<protein>
    <submittedName>
        <fullName evidence="13">OmpA family protein</fullName>
    </submittedName>
</protein>
<reference evidence="13 14" key="1">
    <citation type="submission" date="2016-01" db="EMBL/GenBank/DDBJ databases">
        <authorList>
            <person name="Oliw E.H."/>
        </authorList>
    </citation>
    <scope>NUCLEOTIDE SEQUENCE [LARGE SCALE GENOMIC DNA]</scope>
    <source>
        <strain evidence="13 14">CMW7756B</strain>
    </source>
</reference>
<evidence type="ECO:0000256" key="1">
    <source>
        <dbReference type="ARBA" id="ARBA00004571"/>
    </source>
</evidence>
<feature type="domain" description="OmpA-like" evidence="12">
    <location>
        <begin position="236"/>
        <end position="351"/>
    </location>
</feature>
<sequence length="351" mass="37491">MCVRVINGGNNTMNKKLIALLAVATMGISVVGATPQTQFTKGETQVDLGAASVETKADGFKAAHKWNFDGNITHALRDKTAIQYGYHGLNSKHVDSNMQEVNLIQTLSKNFALYGGFGRIHSDAINHTNNIAQVGIIGKAALGSKVDVYGKAGIGTKETTTWEAGLGYKATDDLDINAGYHYVNTKATDNHNVSFQGPVVGLSYRFGGAEKAEPIAVTPAPAPAPVVEYTAAPVQKPAKADYYVQSIYFDSDQDVPRADQGANLQAALNAANQYKNDQVKLLGNADTDANPQYNIGLSERRVQDVAQYLVNNGVDANRLIGIANGDAKPVATNATANGKAENRRVDVFIHR</sequence>
<evidence type="ECO:0000256" key="11">
    <source>
        <dbReference type="SAM" id="SignalP"/>
    </source>
</evidence>
<keyword evidence="7" id="KW-0626">Porin</keyword>
<dbReference type="Proteomes" id="UP000070226">
    <property type="component" value="Unassembled WGS sequence"/>
</dbReference>
<evidence type="ECO:0000256" key="6">
    <source>
        <dbReference type="ARBA" id="ARBA00023065"/>
    </source>
</evidence>
<evidence type="ECO:0000256" key="2">
    <source>
        <dbReference type="ARBA" id="ARBA00022448"/>
    </source>
</evidence>
<dbReference type="Gene3D" id="3.30.1330.60">
    <property type="entry name" value="OmpA-like domain"/>
    <property type="match status" value="1"/>
</dbReference>
<dbReference type="InterPro" id="IPR006664">
    <property type="entry name" value="OMP_bac"/>
</dbReference>
<evidence type="ECO:0000259" key="12">
    <source>
        <dbReference type="PROSITE" id="PS51123"/>
    </source>
</evidence>
<dbReference type="InterPro" id="IPR036737">
    <property type="entry name" value="OmpA-like_sf"/>
</dbReference>
<dbReference type="InterPro" id="IPR027385">
    <property type="entry name" value="Beta-barrel_OMP"/>
</dbReference>
<evidence type="ECO:0000313" key="14">
    <source>
        <dbReference type="Proteomes" id="UP000070226"/>
    </source>
</evidence>
<keyword evidence="3" id="KW-1134">Transmembrane beta strand</keyword>
<dbReference type="Pfam" id="PF00691">
    <property type="entry name" value="OmpA"/>
    <property type="match status" value="1"/>
</dbReference>
<dbReference type="Pfam" id="PF13505">
    <property type="entry name" value="OMP_b-brl"/>
    <property type="match status" value="1"/>
</dbReference>
<accession>A0A133S3U2</accession>
<dbReference type="Gene3D" id="2.40.160.20">
    <property type="match status" value="1"/>
</dbReference>
<evidence type="ECO:0000256" key="10">
    <source>
        <dbReference type="PROSITE-ProRule" id="PRU00473"/>
    </source>
</evidence>
<comment type="caution">
    <text evidence="13">The sequence shown here is derived from an EMBL/GenBank/DDBJ whole genome shotgun (WGS) entry which is preliminary data.</text>
</comment>
<dbReference type="GO" id="GO:0006811">
    <property type="term" value="P:monoatomic ion transport"/>
    <property type="evidence" value="ECO:0007669"/>
    <property type="project" value="UniProtKB-KW"/>
</dbReference>
<dbReference type="GO" id="GO:0046930">
    <property type="term" value="C:pore complex"/>
    <property type="evidence" value="ECO:0007669"/>
    <property type="project" value="UniProtKB-KW"/>
</dbReference>
<feature type="signal peptide" evidence="11">
    <location>
        <begin position="1"/>
        <end position="32"/>
    </location>
</feature>
<gene>
    <name evidence="13" type="ORF">HMPREF3233_01334</name>
</gene>
<keyword evidence="2" id="KW-0813">Transport</keyword>
<dbReference type="PRINTS" id="PR01021">
    <property type="entry name" value="OMPADOMAIN"/>
</dbReference>
<dbReference type="SUPFAM" id="SSF103088">
    <property type="entry name" value="OmpA-like"/>
    <property type="match status" value="1"/>
</dbReference>
<feature type="chain" id="PRO_5038354125" evidence="11">
    <location>
        <begin position="33"/>
        <end position="351"/>
    </location>
</feature>
<dbReference type="PATRIC" id="fig|39777.7.peg.1298"/>
<dbReference type="AlphaFoldDB" id="A0A133S3U2"/>
<evidence type="ECO:0000256" key="3">
    <source>
        <dbReference type="ARBA" id="ARBA00022452"/>
    </source>
</evidence>
<dbReference type="GO" id="GO:0009279">
    <property type="term" value="C:cell outer membrane"/>
    <property type="evidence" value="ECO:0007669"/>
    <property type="project" value="UniProtKB-SubCell"/>
</dbReference>
<dbReference type="InterPro" id="IPR050330">
    <property type="entry name" value="Bact_OuterMem_StrucFunc"/>
</dbReference>
<evidence type="ECO:0000256" key="8">
    <source>
        <dbReference type="ARBA" id="ARBA00023136"/>
    </source>
</evidence>
<dbReference type="InterPro" id="IPR011250">
    <property type="entry name" value="OMP/PagP_B-barrel"/>
</dbReference>
<evidence type="ECO:0000256" key="9">
    <source>
        <dbReference type="ARBA" id="ARBA00023237"/>
    </source>
</evidence>
<name>A0A133S3U2_9FIRM</name>
<evidence type="ECO:0000256" key="4">
    <source>
        <dbReference type="ARBA" id="ARBA00022692"/>
    </source>
</evidence>
<evidence type="ECO:0000256" key="5">
    <source>
        <dbReference type="ARBA" id="ARBA00022729"/>
    </source>
</evidence>